<feature type="non-terminal residue" evidence="1">
    <location>
        <position position="1"/>
    </location>
</feature>
<evidence type="ECO:0000313" key="1">
    <source>
        <dbReference type="EMBL" id="KAA6399279.1"/>
    </source>
</evidence>
<accession>A0A5J4WYJ4</accession>
<gene>
    <name evidence="1" type="ORF">EZS28_005187</name>
</gene>
<dbReference type="AlphaFoldDB" id="A0A5J4WYJ4"/>
<reference evidence="1 2" key="1">
    <citation type="submission" date="2019-03" db="EMBL/GenBank/DDBJ databases">
        <title>Single cell metagenomics reveals metabolic interactions within the superorganism composed of flagellate Streblomastix strix and complex community of Bacteroidetes bacteria on its surface.</title>
        <authorList>
            <person name="Treitli S.C."/>
            <person name="Kolisko M."/>
            <person name="Husnik F."/>
            <person name="Keeling P."/>
            <person name="Hampl V."/>
        </authorList>
    </citation>
    <scope>NUCLEOTIDE SEQUENCE [LARGE SCALE GENOMIC DNA]</scope>
    <source>
        <strain evidence="1">ST1C</strain>
    </source>
</reference>
<dbReference type="EMBL" id="SNRW01000784">
    <property type="protein sequence ID" value="KAA6399279.1"/>
    <property type="molecule type" value="Genomic_DNA"/>
</dbReference>
<comment type="caution">
    <text evidence="1">The sequence shown here is derived from an EMBL/GenBank/DDBJ whole genome shotgun (WGS) entry which is preliminary data.</text>
</comment>
<name>A0A5J4WYJ4_9EUKA</name>
<protein>
    <submittedName>
        <fullName evidence="1">Uncharacterized protein</fullName>
    </submittedName>
</protein>
<evidence type="ECO:0000313" key="2">
    <source>
        <dbReference type="Proteomes" id="UP000324800"/>
    </source>
</evidence>
<proteinExistence type="predicted"/>
<sequence length="109" mass="12856">KSLVLDSIILYQQYISEKFAPSCFETRFVFIALQQLQWLGFNASMLIRFAACAAQRFAFRHSVNPYAYQARINIKRLSKHESSNFSLIYYYIHCWVSSMPQHHTIPTQQ</sequence>
<dbReference type="Proteomes" id="UP000324800">
    <property type="component" value="Unassembled WGS sequence"/>
</dbReference>
<organism evidence="1 2">
    <name type="scientific">Streblomastix strix</name>
    <dbReference type="NCBI Taxonomy" id="222440"/>
    <lineage>
        <taxon>Eukaryota</taxon>
        <taxon>Metamonada</taxon>
        <taxon>Preaxostyla</taxon>
        <taxon>Oxymonadida</taxon>
        <taxon>Streblomastigidae</taxon>
        <taxon>Streblomastix</taxon>
    </lineage>
</organism>